<evidence type="ECO:0000256" key="2">
    <source>
        <dbReference type="SAM" id="SignalP"/>
    </source>
</evidence>
<sequence length="183" mass="20201">MYLLSLLRLFASPSVSMIQPKKKIHDRLSTWHPQGRAPEAKGAKNSNRCPHGFQAPSTSLLFPKSTLPHTLPPSSSVSVFCTPSLAFTHIVRGRSIPLHAPPGAGALRAPLRSRRPSREEQKTEARMHGWVIVEARRQQRELPSPLAPPTSPGLKRSMTLPICRMMDSNCEAVPTPTPTPLRQ</sequence>
<feature type="compositionally biased region" description="Low complexity" evidence="1">
    <location>
        <begin position="101"/>
        <end position="110"/>
    </location>
</feature>
<dbReference type="Proteomes" id="UP000777438">
    <property type="component" value="Unassembled WGS sequence"/>
</dbReference>
<gene>
    <name evidence="3" type="ORF">B0T10DRAFT_221851</name>
</gene>
<name>A0A9P9AWB6_9HYPO</name>
<dbReference type="EMBL" id="JAGPYM010000004">
    <property type="protein sequence ID" value="KAH6895600.1"/>
    <property type="molecule type" value="Genomic_DNA"/>
</dbReference>
<organism evidence="3 4">
    <name type="scientific">Thelonectria olida</name>
    <dbReference type="NCBI Taxonomy" id="1576542"/>
    <lineage>
        <taxon>Eukaryota</taxon>
        <taxon>Fungi</taxon>
        <taxon>Dikarya</taxon>
        <taxon>Ascomycota</taxon>
        <taxon>Pezizomycotina</taxon>
        <taxon>Sordariomycetes</taxon>
        <taxon>Hypocreomycetidae</taxon>
        <taxon>Hypocreales</taxon>
        <taxon>Nectriaceae</taxon>
        <taxon>Thelonectria</taxon>
    </lineage>
</organism>
<evidence type="ECO:0000313" key="3">
    <source>
        <dbReference type="EMBL" id="KAH6895600.1"/>
    </source>
</evidence>
<keyword evidence="2" id="KW-0732">Signal</keyword>
<feature type="region of interest" description="Disordered" evidence="1">
    <location>
        <begin position="101"/>
        <end position="126"/>
    </location>
</feature>
<feature type="compositionally biased region" description="Basic and acidic residues" evidence="1">
    <location>
        <begin position="116"/>
        <end position="126"/>
    </location>
</feature>
<protein>
    <submittedName>
        <fullName evidence="3">Uncharacterized protein</fullName>
    </submittedName>
</protein>
<feature type="signal peptide" evidence="2">
    <location>
        <begin position="1"/>
        <end position="16"/>
    </location>
</feature>
<reference evidence="3 4" key="1">
    <citation type="journal article" date="2021" name="Nat. Commun.">
        <title>Genetic determinants of endophytism in the Arabidopsis root mycobiome.</title>
        <authorList>
            <person name="Mesny F."/>
            <person name="Miyauchi S."/>
            <person name="Thiergart T."/>
            <person name="Pickel B."/>
            <person name="Atanasova L."/>
            <person name="Karlsson M."/>
            <person name="Huettel B."/>
            <person name="Barry K.W."/>
            <person name="Haridas S."/>
            <person name="Chen C."/>
            <person name="Bauer D."/>
            <person name="Andreopoulos W."/>
            <person name="Pangilinan J."/>
            <person name="LaButti K."/>
            <person name="Riley R."/>
            <person name="Lipzen A."/>
            <person name="Clum A."/>
            <person name="Drula E."/>
            <person name="Henrissat B."/>
            <person name="Kohler A."/>
            <person name="Grigoriev I.V."/>
            <person name="Martin F.M."/>
            <person name="Hacquard S."/>
        </authorList>
    </citation>
    <scope>NUCLEOTIDE SEQUENCE [LARGE SCALE GENOMIC DNA]</scope>
    <source>
        <strain evidence="3 4">MPI-CAGE-CH-0241</strain>
    </source>
</reference>
<comment type="caution">
    <text evidence="3">The sequence shown here is derived from an EMBL/GenBank/DDBJ whole genome shotgun (WGS) entry which is preliminary data.</text>
</comment>
<accession>A0A9P9AWB6</accession>
<evidence type="ECO:0000313" key="4">
    <source>
        <dbReference type="Proteomes" id="UP000777438"/>
    </source>
</evidence>
<feature type="chain" id="PRO_5040487223" evidence="2">
    <location>
        <begin position="17"/>
        <end position="183"/>
    </location>
</feature>
<proteinExistence type="predicted"/>
<dbReference type="AlphaFoldDB" id="A0A9P9AWB6"/>
<keyword evidence="4" id="KW-1185">Reference proteome</keyword>
<evidence type="ECO:0000256" key="1">
    <source>
        <dbReference type="SAM" id="MobiDB-lite"/>
    </source>
</evidence>